<feature type="transmembrane region" description="Helical" evidence="1">
    <location>
        <begin position="89"/>
        <end position="110"/>
    </location>
</feature>
<keyword evidence="1" id="KW-0472">Membrane</keyword>
<feature type="transmembrane region" description="Helical" evidence="1">
    <location>
        <begin position="122"/>
        <end position="139"/>
    </location>
</feature>
<protein>
    <recommendedName>
        <fullName evidence="2">DUF4220 domain-containing protein</fullName>
    </recommendedName>
</protein>
<feature type="transmembrane region" description="Helical" evidence="1">
    <location>
        <begin position="294"/>
        <end position="321"/>
    </location>
</feature>
<name>A0ABR2T1L7_9ROSI</name>
<gene>
    <name evidence="3" type="ORF">V6N11_032761</name>
</gene>
<feature type="transmembrane region" description="Helical" evidence="1">
    <location>
        <begin position="333"/>
        <end position="356"/>
    </location>
</feature>
<dbReference type="InterPro" id="IPR025315">
    <property type="entry name" value="DUF4220"/>
</dbReference>
<keyword evidence="4" id="KW-1185">Reference proteome</keyword>
<evidence type="ECO:0000256" key="1">
    <source>
        <dbReference type="SAM" id="Phobius"/>
    </source>
</evidence>
<dbReference type="Proteomes" id="UP001396334">
    <property type="component" value="Unassembled WGS sequence"/>
</dbReference>
<reference evidence="3 4" key="1">
    <citation type="journal article" date="2024" name="G3 (Bethesda)">
        <title>Genome assembly of Hibiscus sabdariffa L. provides insights into metabolisms of medicinal natural products.</title>
        <authorList>
            <person name="Kim T."/>
        </authorList>
    </citation>
    <scope>NUCLEOTIDE SEQUENCE [LARGE SCALE GENOMIC DNA]</scope>
    <source>
        <strain evidence="3">TK-2024</strain>
        <tissue evidence="3">Old leaves</tissue>
    </source>
</reference>
<comment type="caution">
    <text evidence="3">The sequence shown here is derived from an EMBL/GenBank/DDBJ whole genome shotgun (WGS) entry which is preliminary data.</text>
</comment>
<feature type="domain" description="DUF4220" evidence="2">
    <location>
        <begin position="55"/>
        <end position="360"/>
    </location>
</feature>
<accession>A0ABR2T1L7</accession>
<keyword evidence="1" id="KW-1133">Transmembrane helix</keyword>
<sequence length="362" mass="41014">MIHKILPIIPPVVIKLWDVCGIRGAILTSLLLQILLFLVAPFRKSCRNFGVWLIWLAYVFADAIPKYVVGLISNSQRNQDNKLEQKADIFAFWAAFLLLHMGGADSITAFALEDNELWRRHLLSLGVQAAAVISVFIQTFPNGNLWIPTLLVFFAGIIKGIERLRNLRMASMDKLQDFMRRKPDPGPNYAKLMQEYELKRAAGIPTQSILTAEPDHDEDKAFATLAKEGKLNSLEVVHYAGCFRRFTRLVTDLNLSDRLRNESRNFFLRRSADDTLKVMQVELNFIYGLVYTKFLAFFGAGFLFRVLAFGSVLATLGIFHFKTKKDDFSGVDIVITYALLLGAIALDLTAYFMSYFSDCMAL</sequence>
<evidence type="ECO:0000259" key="2">
    <source>
        <dbReference type="Pfam" id="PF13968"/>
    </source>
</evidence>
<evidence type="ECO:0000313" key="4">
    <source>
        <dbReference type="Proteomes" id="UP001396334"/>
    </source>
</evidence>
<feature type="transmembrane region" description="Helical" evidence="1">
    <location>
        <begin position="22"/>
        <end position="42"/>
    </location>
</feature>
<keyword evidence="1" id="KW-0812">Transmembrane</keyword>
<feature type="transmembrane region" description="Helical" evidence="1">
    <location>
        <begin position="49"/>
        <end position="69"/>
    </location>
</feature>
<evidence type="ECO:0000313" key="3">
    <source>
        <dbReference type="EMBL" id="KAK9031378.1"/>
    </source>
</evidence>
<dbReference type="PANTHER" id="PTHR31325">
    <property type="entry name" value="OS01G0798800 PROTEIN-RELATED"/>
    <property type="match status" value="1"/>
</dbReference>
<dbReference type="EMBL" id="JBBPBN010000010">
    <property type="protein sequence ID" value="KAK9031378.1"/>
    <property type="molecule type" value="Genomic_DNA"/>
</dbReference>
<dbReference type="Pfam" id="PF13968">
    <property type="entry name" value="DUF4220"/>
    <property type="match status" value="1"/>
</dbReference>
<proteinExistence type="predicted"/>
<organism evidence="3 4">
    <name type="scientific">Hibiscus sabdariffa</name>
    <name type="common">roselle</name>
    <dbReference type="NCBI Taxonomy" id="183260"/>
    <lineage>
        <taxon>Eukaryota</taxon>
        <taxon>Viridiplantae</taxon>
        <taxon>Streptophyta</taxon>
        <taxon>Embryophyta</taxon>
        <taxon>Tracheophyta</taxon>
        <taxon>Spermatophyta</taxon>
        <taxon>Magnoliopsida</taxon>
        <taxon>eudicotyledons</taxon>
        <taxon>Gunneridae</taxon>
        <taxon>Pentapetalae</taxon>
        <taxon>rosids</taxon>
        <taxon>malvids</taxon>
        <taxon>Malvales</taxon>
        <taxon>Malvaceae</taxon>
        <taxon>Malvoideae</taxon>
        <taxon>Hibiscus</taxon>
    </lineage>
</organism>